<gene>
    <name evidence="1" type="ORF">NCU07646</name>
</gene>
<organism evidence="1 2">
    <name type="scientific">Neurospora crassa (strain ATCC 24698 / 74-OR23-1A / CBS 708.71 / DSM 1257 / FGSC 987)</name>
    <dbReference type="NCBI Taxonomy" id="367110"/>
    <lineage>
        <taxon>Eukaryota</taxon>
        <taxon>Fungi</taxon>
        <taxon>Dikarya</taxon>
        <taxon>Ascomycota</taxon>
        <taxon>Pezizomycotina</taxon>
        <taxon>Sordariomycetes</taxon>
        <taxon>Sordariomycetidae</taxon>
        <taxon>Sordariales</taxon>
        <taxon>Sordariaceae</taxon>
        <taxon>Neurospora</taxon>
    </lineage>
</organism>
<dbReference type="OrthoDB" id="10547393at2759"/>
<dbReference type="AlphaFoldDB" id="V5IPR8"/>
<keyword evidence="2" id="KW-1185">Reference proteome</keyword>
<accession>V5IPR8</accession>
<dbReference type="VEuPathDB" id="FungiDB:NCU07646"/>
<dbReference type="Proteomes" id="UP000001805">
    <property type="component" value="Chromosome 4, Linkage Group IV"/>
</dbReference>
<dbReference type="KEGG" id="ncr:NCU07646"/>
<name>V5IPR8_NEUCR</name>
<evidence type="ECO:0000313" key="2">
    <source>
        <dbReference type="Proteomes" id="UP000001805"/>
    </source>
</evidence>
<proteinExistence type="predicted"/>
<protein>
    <submittedName>
        <fullName evidence="1">Uncharacterized protein</fullName>
    </submittedName>
</protein>
<dbReference type="EMBL" id="CM002239">
    <property type="protein sequence ID" value="ESA42761.1"/>
    <property type="molecule type" value="Genomic_DNA"/>
</dbReference>
<dbReference type="GeneID" id="23568476"/>
<dbReference type="InParanoid" id="V5IPR8"/>
<reference evidence="1 2" key="1">
    <citation type="journal article" date="2003" name="Nature">
        <title>The genome sequence of the filamentous fungus Neurospora crassa.</title>
        <authorList>
            <person name="Galagan J.E."/>
            <person name="Calvo S.E."/>
            <person name="Borkovich K.A."/>
            <person name="Selker E.U."/>
            <person name="Read N.D."/>
            <person name="Jaffe D."/>
            <person name="FitzHugh W."/>
            <person name="Ma L.J."/>
            <person name="Smirnov S."/>
            <person name="Purcell S."/>
            <person name="Rehman B."/>
            <person name="Elkins T."/>
            <person name="Engels R."/>
            <person name="Wang S."/>
            <person name="Nielsen C.B."/>
            <person name="Butler J."/>
            <person name="Endrizzi M."/>
            <person name="Qui D."/>
            <person name="Ianakiev P."/>
            <person name="Bell-Pedersen D."/>
            <person name="Nelson M.A."/>
            <person name="Werner-Washburne M."/>
            <person name="Selitrennikoff C.P."/>
            <person name="Kinsey J.A."/>
            <person name="Braun E.L."/>
            <person name="Zelter A."/>
            <person name="Schulte U."/>
            <person name="Kothe G.O."/>
            <person name="Jedd G."/>
            <person name="Mewes W."/>
            <person name="Staben C."/>
            <person name="Marcotte E."/>
            <person name="Greenberg D."/>
            <person name="Roy A."/>
            <person name="Foley K."/>
            <person name="Naylor J."/>
            <person name="Stange-Thomann N."/>
            <person name="Barrett R."/>
            <person name="Gnerre S."/>
            <person name="Kamal M."/>
            <person name="Kamvysselis M."/>
            <person name="Mauceli E."/>
            <person name="Bielke C."/>
            <person name="Rudd S."/>
            <person name="Frishman D."/>
            <person name="Krystofova S."/>
            <person name="Rasmussen C."/>
            <person name="Metzenberg R.L."/>
            <person name="Perkins D.D."/>
            <person name="Kroken S."/>
            <person name="Cogoni C."/>
            <person name="Macino G."/>
            <person name="Catcheside D."/>
            <person name="Li W."/>
            <person name="Pratt R.J."/>
            <person name="Osmani S.A."/>
            <person name="DeSouza C.P."/>
            <person name="Glass L."/>
            <person name="Orbach M.J."/>
            <person name="Berglund J.A."/>
            <person name="Voelker R."/>
            <person name="Yarden O."/>
            <person name="Plamann M."/>
            <person name="Seiler S."/>
            <person name="Dunlap J."/>
            <person name="Radford A."/>
            <person name="Aramayo R."/>
            <person name="Natvig D.O."/>
            <person name="Alex L.A."/>
            <person name="Mannhaupt G."/>
            <person name="Ebbole D.J."/>
            <person name="Freitag M."/>
            <person name="Paulsen I."/>
            <person name="Sachs M.S."/>
            <person name="Lander E.S."/>
            <person name="Nusbaum C."/>
            <person name="Birren B."/>
        </authorList>
    </citation>
    <scope>NUCLEOTIDE SEQUENCE [LARGE SCALE GENOMIC DNA]</scope>
    <source>
        <strain evidence="2">ATCC 24698 / 74-OR23-1A / CBS 708.71 / DSM 1257 / FGSC 987</strain>
    </source>
</reference>
<dbReference type="RefSeq" id="XP_011394249.1">
    <property type="nucleotide sequence ID" value="XM_011395947.1"/>
</dbReference>
<evidence type="ECO:0000313" key="1">
    <source>
        <dbReference type="EMBL" id="ESA42761.1"/>
    </source>
</evidence>
<sequence>MESRNTDTSDLPLIITKVLGKLPSFLAVPVGIFCTDTYQRSKYWDLYNGFVRLRGKRSRCRSLLRRGGFLVSAKDVGRFRPRGGVLASAQDVGRFRRRRGARWPKRPPTTAVHHWKKVSIAGLDMTNGTRDKKHFKCQTTELLQRSRAIQL</sequence>